<evidence type="ECO:0000313" key="2">
    <source>
        <dbReference type="Proteomes" id="UP000465071"/>
    </source>
</evidence>
<evidence type="ECO:0000313" key="1">
    <source>
        <dbReference type="EMBL" id="QHS01645.1"/>
    </source>
</evidence>
<reference evidence="2" key="1">
    <citation type="submission" date="2019-12" db="EMBL/GenBank/DDBJ databases">
        <authorList>
            <person name="Wang K."/>
            <person name="Tamayo M.G."/>
            <person name="Penner T.V."/>
            <person name="Cook B.W.M."/>
            <person name="Court D.A."/>
            <person name="Theriault S.S."/>
        </authorList>
    </citation>
    <scope>NUCLEOTIDE SEQUENCE [LARGE SCALE GENOMIC DNA]</scope>
</reference>
<organism evidence="1 2">
    <name type="scientific">Enterobacter phage vB_EclM_CIP9</name>
    <dbReference type="NCBI Taxonomy" id="2696340"/>
    <lineage>
        <taxon>Viruses</taxon>
        <taxon>Duplodnaviria</taxon>
        <taxon>Heunggongvirae</taxon>
        <taxon>Uroviricota</taxon>
        <taxon>Caudoviricetes</taxon>
        <taxon>Pantevenvirales</taxon>
        <taxon>Straboviridae</taxon>
        <taxon>Tevenvirinae</taxon>
        <taxon>Kanagawavirus</taxon>
        <taxon>Kanagawavirus cipnine</taxon>
    </lineage>
</organism>
<name>A0A6B9XZD2_9CAUD</name>
<dbReference type="Proteomes" id="UP000465071">
    <property type="component" value="Segment"/>
</dbReference>
<proteinExistence type="predicted"/>
<protein>
    <submittedName>
        <fullName evidence="1">Uncharacterized protein</fullName>
    </submittedName>
</protein>
<gene>
    <name evidence="1" type="ORF">CPT_CIP9_109</name>
</gene>
<dbReference type="EMBL" id="MN882610">
    <property type="protein sequence ID" value="QHS01645.1"/>
    <property type="molecule type" value="Genomic_DNA"/>
</dbReference>
<keyword evidence="2" id="KW-1185">Reference proteome</keyword>
<accession>A0A6B9XZD2</accession>
<sequence>MKIDESYGKHPYNGSAAFIFTMKVSGKASSYYRPVPMTNKQKREAKKEFRAYLASGMSAAQWHDIRCKKCNGA</sequence>